<keyword evidence="2" id="KW-1185">Reference proteome</keyword>
<dbReference type="PANTHER" id="PTHR33112">
    <property type="entry name" value="DOMAIN PROTEIN, PUTATIVE-RELATED"/>
    <property type="match status" value="1"/>
</dbReference>
<dbReference type="InParanoid" id="A0A2J6TH83"/>
<dbReference type="STRING" id="1095630.A0A2J6TH83"/>
<evidence type="ECO:0008006" key="3">
    <source>
        <dbReference type="Google" id="ProtNLM"/>
    </source>
</evidence>
<protein>
    <recommendedName>
        <fullName evidence="3">Heterokaryon incompatibility domain-containing protein</fullName>
    </recommendedName>
</protein>
<name>A0A2J6TH83_9HELO</name>
<dbReference type="GeneID" id="36587833"/>
<dbReference type="Proteomes" id="UP000235371">
    <property type="component" value="Unassembled WGS sequence"/>
</dbReference>
<dbReference type="EMBL" id="KZ613783">
    <property type="protein sequence ID" value="PMD62395.1"/>
    <property type="molecule type" value="Genomic_DNA"/>
</dbReference>
<evidence type="ECO:0000313" key="1">
    <source>
        <dbReference type="EMBL" id="PMD62395.1"/>
    </source>
</evidence>
<sequence length="371" mass="41821">MQLATFIASINSVTDVKVSIRNSSWSGEASPTHRTKRGISFLNRRGWTFQEYVLGGRMLHCTSHELGWQCQETYSCECRPLFPLVPALAEFKKLVIGHLTVGGQKLSDNVHHHPQLHSTWRDLVHEYAKRNFTVSTDNLPALSGFVTALSRRYPQCFRREDYMFGVWRGDLVRHLLWNTGALQGPSRRLPLDNAPSWSWASRGTSGIGYKEMRWARVGLQITELVKVVNVSCILTTENPFGPGKGQLSLHGTLQPVRLHWTAPKQLSEFSNVLSRSGTPIDYISLELDDGSGAEVDPDCQHYFLALATWTLSYEVHGVSYDIWHGVLIAPMPGTVDSFRRVAYAHTKGLSTGEDLSTWELPLNEERTFNLI</sequence>
<organism evidence="1 2">
    <name type="scientific">Hyaloscypha bicolor E</name>
    <dbReference type="NCBI Taxonomy" id="1095630"/>
    <lineage>
        <taxon>Eukaryota</taxon>
        <taxon>Fungi</taxon>
        <taxon>Dikarya</taxon>
        <taxon>Ascomycota</taxon>
        <taxon>Pezizomycotina</taxon>
        <taxon>Leotiomycetes</taxon>
        <taxon>Helotiales</taxon>
        <taxon>Hyaloscyphaceae</taxon>
        <taxon>Hyaloscypha</taxon>
        <taxon>Hyaloscypha bicolor</taxon>
    </lineage>
</organism>
<dbReference type="RefSeq" id="XP_024739299.1">
    <property type="nucleotide sequence ID" value="XM_024879756.1"/>
</dbReference>
<gene>
    <name evidence="1" type="ORF">K444DRAFT_610466</name>
</gene>
<reference evidence="1 2" key="1">
    <citation type="submission" date="2016-04" db="EMBL/GenBank/DDBJ databases">
        <title>A degradative enzymes factory behind the ericoid mycorrhizal symbiosis.</title>
        <authorList>
            <consortium name="DOE Joint Genome Institute"/>
            <person name="Martino E."/>
            <person name="Morin E."/>
            <person name="Grelet G."/>
            <person name="Kuo A."/>
            <person name="Kohler A."/>
            <person name="Daghino S."/>
            <person name="Barry K."/>
            <person name="Choi C."/>
            <person name="Cichocki N."/>
            <person name="Clum A."/>
            <person name="Copeland A."/>
            <person name="Hainaut M."/>
            <person name="Haridas S."/>
            <person name="Labutti K."/>
            <person name="Lindquist E."/>
            <person name="Lipzen A."/>
            <person name="Khouja H.-R."/>
            <person name="Murat C."/>
            <person name="Ohm R."/>
            <person name="Olson A."/>
            <person name="Spatafora J."/>
            <person name="Veneault-Fourrey C."/>
            <person name="Henrissat B."/>
            <person name="Grigoriev I."/>
            <person name="Martin F."/>
            <person name="Perotto S."/>
        </authorList>
    </citation>
    <scope>NUCLEOTIDE SEQUENCE [LARGE SCALE GENOMIC DNA]</scope>
    <source>
        <strain evidence="1 2">E</strain>
    </source>
</reference>
<dbReference type="AlphaFoldDB" id="A0A2J6TH83"/>
<accession>A0A2J6TH83</accession>
<dbReference type="OrthoDB" id="3486565at2759"/>
<proteinExistence type="predicted"/>
<dbReference type="PANTHER" id="PTHR33112:SF16">
    <property type="entry name" value="HETEROKARYON INCOMPATIBILITY DOMAIN-CONTAINING PROTEIN"/>
    <property type="match status" value="1"/>
</dbReference>
<evidence type="ECO:0000313" key="2">
    <source>
        <dbReference type="Proteomes" id="UP000235371"/>
    </source>
</evidence>